<name>A0A2P2PKB6_RHIMU</name>
<proteinExistence type="predicted"/>
<sequence length="36" mass="4573">MQWLRIVKYLNSHPDNWVHYYKFCGNRNDQSLECWQ</sequence>
<dbReference type="EMBL" id="GGEC01074702">
    <property type="protein sequence ID" value="MBX55186.1"/>
    <property type="molecule type" value="Transcribed_RNA"/>
</dbReference>
<evidence type="ECO:0000313" key="1">
    <source>
        <dbReference type="EMBL" id="MBX55186.1"/>
    </source>
</evidence>
<dbReference type="AlphaFoldDB" id="A0A2P2PKB6"/>
<organism evidence="1">
    <name type="scientific">Rhizophora mucronata</name>
    <name type="common">Asiatic mangrove</name>
    <dbReference type="NCBI Taxonomy" id="61149"/>
    <lineage>
        <taxon>Eukaryota</taxon>
        <taxon>Viridiplantae</taxon>
        <taxon>Streptophyta</taxon>
        <taxon>Embryophyta</taxon>
        <taxon>Tracheophyta</taxon>
        <taxon>Spermatophyta</taxon>
        <taxon>Magnoliopsida</taxon>
        <taxon>eudicotyledons</taxon>
        <taxon>Gunneridae</taxon>
        <taxon>Pentapetalae</taxon>
        <taxon>rosids</taxon>
        <taxon>fabids</taxon>
        <taxon>Malpighiales</taxon>
        <taxon>Rhizophoraceae</taxon>
        <taxon>Rhizophora</taxon>
    </lineage>
</organism>
<protein>
    <submittedName>
        <fullName evidence="1">Uncharacterized protein</fullName>
    </submittedName>
</protein>
<reference evidence="1" key="1">
    <citation type="submission" date="2018-02" db="EMBL/GenBank/DDBJ databases">
        <title>Rhizophora mucronata_Transcriptome.</title>
        <authorList>
            <person name="Meera S.P."/>
            <person name="Sreeshan A."/>
            <person name="Augustine A."/>
        </authorList>
    </citation>
    <scope>NUCLEOTIDE SEQUENCE</scope>
    <source>
        <tissue evidence="1">Leaf</tissue>
    </source>
</reference>
<accession>A0A2P2PKB6</accession>